<gene>
    <name evidence="1" type="ORF">PXEA_LOCUS28100</name>
</gene>
<protein>
    <submittedName>
        <fullName evidence="1">Uncharacterized protein</fullName>
    </submittedName>
</protein>
<evidence type="ECO:0000313" key="2">
    <source>
        <dbReference type="Proteomes" id="UP000784294"/>
    </source>
</evidence>
<name>A0A3S5C4F2_9PLAT</name>
<dbReference type="EMBL" id="CAAALY010248109">
    <property type="protein sequence ID" value="VEL34660.1"/>
    <property type="molecule type" value="Genomic_DNA"/>
</dbReference>
<keyword evidence="2" id="KW-1185">Reference proteome</keyword>
<evidence type="ECO:0000313" key="1">
    <source>
        <dbReference type="EMBL" id="VEL34660.1"/>
    </source>
</evidence>
<dbReference type="AlphaFoldDB" id="A0A3S5C4F2"/>
<proteinExistence type="predicted"/>
<reference evidence="1" key="1">
    <citation type="submission" date="2018-11" db="EMBL/GenBank/DDBJ databases">
        <authorList>
            <consortium name="Pathogen Informatics"/>
        </authorList>
    </citation>
    <scope>NUCLEOTIDE SEQUENCE</scope>
</reference>
<accession>A0A3S5C4F2</accession>
<organism evidence="1 2">
    <name type="scientific">Protopolystoma xenopodis</name>
    <dbReference type="NCBI Taxonomy" id="117903"/>
    <lineage>
        <taxon>Eukaryota</taxon>
        <taxon>Metazoa</taxon>
        <taxon>Spiralia</taxon>
        <taxon>Lophotrochozoa</taxon>
        <taxon>Platyhelminthes</taxon>
        <taxon>Monogenea</taxon>
        <taxon>Polyopisthocotylea</taxon>
        <taxon>Polystomatidea</taxon>
        <taxon>Polystomatidae</taxon>
        <taxon>Protopolystoma</taxon>
    </lineage>
</organism>
<dbReference type="Proteomes" id="UP000784294">
    <property type="component" value="Unassembled WGS sequence"/>
</dbReference>
<sequence>MASRLLSSDNSGEAPLTLPPHLDFSLAEIRTQLIALGLSSGDSDANEDVKFSNTSDSHLVRLKSQLDELIRSEHLAALNDGAVSSKCGSIKGIPISSPAHYLQTKSVNIHGTTSGTQDIRIRSETTGKALSGYSDDLVELENLDCGIGLAQSDTVVPKSLCDNATCRQSSSEDFTVSVGPFNDFCHTAPAKIH</sequence>
<comment type="caution">
    <text evidence="1">The sequence shown here is derived from an EMBL/GenBank/DDBJ whole genome shotgun (WGS) entry which is preliminary data.</text>
</comment>